<dbReference type="Proteomes" id="UP001159364">
    <property type="component" value="Linkage Group LG10"/>
</dbReference>
<dbReference type="AlphaFoldDB" id="A0AAV8SKT0"/>
<feature type="compositionally biased region" description="Polar residues" evidence="1">
    <location>
        <begin position="14"/>
        <end position="28"/>
    </location>
</feature>
<gene>
    <name evidence="2" type="ORF">K2173_005552</name>
</gene>
<evidence type="ECO:0000256" key="1">
    <source>
        <dbReference type="SAM" id="MobiDB-lite"/>
    </source>
</evidence>
<evidence type="ECO:0000313" key="2">
    <source>
        <dbReference type="EMBL" id="KAJ8752663.1"/>
    </source>
</evidence>
<comment type="caution">
    <text evidence="2">The sequence shown here is derived from an EMBL/GenBank/DDBJ whole genome shotgun (WGS) entry which is preliminary data.</text>
</comment>
<dbReference type="EMBL" id="JAIWQS010000010">
    <property type="protein sequence ID" value="KAJ8752663.1"/>
    <property type="molecule type" value="Genomic_DNA"/>
</dbReference>
<evidence type="ECO:0000313" key="3">
    <source>
        <dbReference type="Proteomes" id="UP001159364"/>
    </source>
</evidence>
<name>A0AAV8SKT0_9ROSI</name>
<proteinExistence type="predicted"/>
<feature type="region of interest" description="Disordered" evidence="1">
    <location>
        <begin position="1"/>
        <end position="59"/>
    </location>
</feature>
<sequence>MMNAKPVKGGKATEGNSNGYNPWTQIQRRNLRPPKQHSYPTDPRPSMQRSTQAGRDREEEHLAIEIPSHTEMICDTQIIKDSDLGFEECLQLMEGIEDQEVVCITREGHTTPPIGHLGVGTRLDVSKDLNDEEIALPTLDVDIQVDPAARTASLQS</sequence>
<keyword evidence="3" id="KW-1185">Reference proteome</keyword>
<protein>
    <submittedName>
        <fullName evidence="2">Uncharacterized protein</fullName>
    </submittedName>
</protein>
<accession>A0AAV8SKT0</accession>
<reference evidence="2 3" key="1">
    <citation type="submission" date="2021-09" db="EMBL/GenBank/DDBJ databases">
        <title>Genomic insights and catalytic innovation underlie evolution of tropane alkaloids biosynthesis.</title>
        <authorList>
            <person name="Wang Y.-J."/>
            <person name="Tian T."/>
            <person name="Huang J.-P."/>
            <person name="Huang S.-X."/>
        </authorList>
    </citation>
    <scope>NUCLEOTIDE SEQUENCE [LARGE SCALE GENOMIC DNA]</scope>
    <source>
        <strain evidence="2">KIB-2018</strain>
        <tissue evidence="2">Leaf</tissue>
    </source>
</reference>
<organism evidence="2 3">
    <name type="scientific">Erythroxylum novogranatense</name>
    <dbReference type="NCBI Taxonomy" id="1862640"/>
    <lineage>
        <taxon>Eukaryota</taxon>
        <taxon>Viridiplantae</taxon>
        <taxon>Streptophyta</taxon>
        <taxon>Embryophyta</taxon>
        <taxon>Tracheophyta</taxon>
        <taxon>Spermatophyta</taxon>
        <taxon>Magnoliopsida</taxon>
        <taxon>eudicotyledons</taxon>
        <taxon>Gunneridae</taxon>
        <taxon>Pentapetalae</taxon>
        <taxon>rosids</taxon>
        <taxon>fabids</taxon>
        <taxon>Malpighiales</taxon>
        <taxon>Erythroxylaceae</taxon>
        <taxon>Erythroxylum</taxon>
    </lineage>
</organism>